<reference evidence="1 2" key="1">
    <citation type="submission" date="2020-03" db="EMBL/GenBank/DDBJ databases">
        <title>Two novel Motilibacter sp.</title>
        <authorList>
            <person name="Liu S."/>
        </authorList>
    </citation>
    <scope>NUCLEOTIDE SEQUENCE [LARGE SCALE GENOMIC DNA]</scope>
    <source>
        <strain evidence="1 2">E257</strain>
    </source>
</reference>
<dbReference type="InterPro" id="IPR044213">
    <property type="entry name" value="At2g44920-like"/>
</dbReference>
<proteinExistence type="predicted"/>
<gene>
    <name evidence="1" type="ORF">G9H71_21885</name>
</gene>
<name>A0ABX0H3A6_9ACTN</name>
<dbReference type="PANTHER" id="PTHR47200">
    <property type="entry name" value="THYLAKOID LUMENAL 15 KDA PROTEIN 1, CHLOROPLASTIC"/>
    <property type="match status" value="1"/>
</dbReference>
<dbReference type="Proteomes" id="UP000800981">
    <property type="component" value="Unassembled WGS sequence"/>
</dbReference>
<dbReference type="RefSeq" id="WP_166284878.1">
    <property type="nucleotide sequence ID" value="NZ_JAANNP010000167.1"/>
</dbReference>
<dbReference type="Gene3D" id="2.160.20.80">
    <property type="entry name" value="E3 ubiquitin-protein ligase SopA"/>
    <property type="match status" value="1"/>
</dbReference>
<sequence>MTSALPDPRDGLRADCSRCAALCCVAPAFAASADFAIDKPAGTPCPKLASDFRCGIHADLRGQGFPGCAVFDCFGAGQHLVQGTFDGRTWRESPQTAREVFAAFPAMRQLHESRWYLAEALERLPDGPLRDEAAAADAHAATLADGAADALAGFDAAAHRREVGDLLGRVSAALRKASGHRGRDRSGTDLIGARLRGADLRGASLRGAYLLGADLRNADLRFADLLGADLRAADVRGARLDQSLFLTQPQVDAARGDAATILPAVLRRPAHWPAR</sequence>
<dbReference type="PANTHER" id="PTHR47200:SF2">
    <property type="entry name" value="THYLAKOID LUMENAL 15 KDA PROTEIN 1, CHLOROPLASTIC"/>
    <property type="match status" value="1"/>
</dbReference>
<dbReference type="EMBL" id="JAANNP010000167">
    <property type="protein sequence ID" value="NHC16440.1"/>
    <property type="molecule type" value="Genomic_DNA"/>
</dbReference>
<evidence type="ECO:0000313" key="1">
    <source>
        <dbReference type="EMBL" id="NHC16440.1"/>
    </source>
</evidence>
<dbReference type="SUPFAM" id="SSF141571">
    <property type="entry name" value="Pentapeptide repeat-like"/>
    <property type="match status" value="1"/>
</dbReference>
<dbReference type="InterPro" id="IPR001646">
    <property type="entry name" value="5peptide_repeat"/>
</dbReference>
<comment type="caution">
    <text evidence="1">The sequence shown here is derived from an EMBL/GenBank/DDBJ whole genome shotgun (WGS) entry which is preliminary data.</text>
</comment>
<protein>
    <submittedName>
        <fullName evidence="1">Pentapeptide repeat-containing protein</fullName>
    </submittedName>
</protein>
<organism evidence="1 2">
    <name type="scientific">Motilibacter deserti</name>
    <dbReference type="NCBI Taxonomy" id="2714956"/>
    <lineage>
        <taxon>Bacteria</taxon>
        <taxon>Bacillati</taxon>
        <taxon>Actinomycetota</taxon>
        <taxon>Actinomycetes</taxon>
        <taxon>Motilibacterales</taxon>
        <taxon>Motilibacteraceae</taxon>
        <taxon>Motilibacter</taxon>
    </lineage>
</organism>
<evidence type="ECO:0000313" key="2">
    <source>
        <dbReference type="Proteomes" id="UP000800981"/>
    </source>
</evidence>
<dbReference type="Pfam" id="PF00805">
    <property type="entry name" value="Pentapeptide"/>
    <property type="match status" value="1"/>
</dbReference>
<accession>A0ABX0H3A6</accession>
<keyword evidence="2" id="KW-1185">Reference proteome</keyword>